<protein>
    <submittedName>
        <fullName evidence="1">Uncharacterized protein</fullName>
    </submittedName>
</protein>
<dbReference type="AlphaFoldDB" id="A0A940DFR7"/>
<gene>
    <name evidence="1" type="ORF">IAC77_04215</name>
</gene>
<organism evidence="1 2">
    <name type="scientific">Candidatus Enterousia excrementavium</name>
    <dbReference type="NCBI Taxonomy" id="2840789"/>
    <lineage>
        <taxon>Bacteria</taxon>
        <taxon>Pseudomonadati</taxon>
        <taxon>Pseudomonadota</taxon>
        <taxon>Alphaproteobacteria</taxon>
        <taxon>Candidatus Enterousia</taxon>
    </lineage>
</organism>
<sequence>MFTQKHRYNIQKCDGCEKRCELGYDFKEKTFWSYAEMHPTIAGQCIDNYINPDGEAVVIFSRQQSREFNERAFNNISEYNGLDFKRDFGSAQHRIATIKLARNIAKCCDNYRSKQL</sequence>
<reference evidence="1" key="1">
    <citation type="submission" date="2020-10" db="EMBL/GenBank/DDBJ databases">
        <authorList>
            <person name="Gilroy R."/>
        </authorList>
    </citation>
    <scope>NUCLEOTIDE SEQUENCE</scope>
    <source>
        <strain evidence="1">B1-16210</strain>
    </source>
</reference>
<comment type="caution">
    <text evidence="1">The sequence shown here is derived from an EMBL/GenBank/DDBJ whole genome shotgun (WGS) entry which is preliminary data.</text>
</comment>
<dbReference type="EMBL" id="JADINE010000051">
    <property type="protein sequence ID" value="MBO8407634.1"/>
    <property type="molecule type" value="Genomic_DNA"/>
</dbReference>
<evidence type="ECO:0000313" key="2">
    <source>
        <dbReference type="Proteomes" id="UP000721442"/>
    </source>
</evidence>
<proteinExistence type="predicted"/>
<evidence type="ECO:0000313" key="1">
    <source>
        <dbReference type="EMBL" id="MBO8407634.1"/>
    </source>
</evidence>
<name>A0A940DFR7_9PROT</name>
<reference evidence="1" key="2">
    <citation type="journal article" date="2021" name="PeerJ">
        <title>Extensive microbial diversity within the chicken gut microbiome revealed by metagenomics and culture.</title>
        <authorList>
            <person name="Gilroy R."/>
            <person name="Ravi A."/>
            <person name="Getino M."/>
            <person name="Pursley I."/>
            <person name="Horton D.L."/>
            <person name="Alikhan N.F."/>
            <person name="Baker D."/>
            <person name="Gharbi K."/>
            <person name="Hall N."/>
            <person name="Watson M."/>
            <person name="Adriaenssens E.M."/>
            <person name="Foster-Nyarko E."/>
            <person name="Jarju S."/>
            <person name="Secka A."/>
            <person name="Antonio M."/>
            <person name="Oren A."/>
            <person name="Chaudhuri R.R."/>
            <person name="La Ragione R."/>
            <person name="Hildebrand F."/>
            <person name="Pallen M.J."/>
        </authorList>
    </citation>
    <scope>NUCLEOTIDE SEQUENCE</scope>
    <source>
        <strain evidence="1">B1-16210</strain>
    </source>
</reference>
<accession>A0A940DFR7</accession>
<dbReference type="Proteomes" id="UP000721442">
    <property type="component" value="Unassembled WGS sequence"/>
</dbReference>